<comment type="caution">
    <text evidence="2">The sequence shown here is derived from an EMBL/GenBank/DDBJ whole genome shotgun (WGS) entry which is preliminary data.</text>
</comment>
<sequence length="62" mass="6717">VSMRRVSRLSSFASAESRLHFRIDRDHTSTTSNQTSETSSVTSGLDSRGNTTGITASSRRLG</sequence>
<feature type="compositionally biased region" description="Low complexity" evidence="1">
    <location>
        <begin position="29"/>
        <end position="43"/>
    </location>
</feature>
<feature type="compositionally biased region" description="Polar residues" evidence="1">
    <location>
        <begin position="44"/>
        <end position="62"/>
    </location>
</feature>
<feature type="non-terminal residue" evidence="2">
    <location>
        <position position="1"/>
    </location>
</feature>
<name>A0A821VUY9_9BILA</name>
<gene>
    <name evidence="2" type="ORF">UJA718_LOCUS46085</name>
</gene>
<dbReference type="EMBL" id="CAJOBP010080620">
    <property type="protein sequence ID" value="CAF4913605.1"/>
    <property type="molecule type" value="Genomic_DNA"/>
</dbReference>
<evidence type="ECO:0000313" key="2">
    <source>
        <dbReference type="EMBL" id="CAF4913605.1"/>
    </source>
</evidence>
<proteinExistence type="predicted"/>
<reference evidence="2" key="1">
    <citation type="submission" date="2021-02" db="EMBL/GenBank/DDBJ databases">
        <authorList>
            <person name="Nowell W R."/>
        </authorList>
    </citation>
    <scope>NUCLEOTIDE SEQUENCE</scope>
</reference>
<dbReference type="AlphaFoldDB" id="A0A821VUY9"/>
<accession>A0A821VUY9</accession>
<protein>
    <submittedName>
        <fullName evidence="2">Uncharacterized protein</fullName>
    </submittedName>
</protein>
<feature type="non-terminal residue" evidence="2">
    <location>
        <position position="62"/>
    </location>
</feature>
<organism evidence="2 3">
    <name type="scientific">Rotaria socialis</name>
    <dbReference type="NCBI Taxonomy" id="392032"/>
    <lineage>
        <taxon>Eukaryota</taxon>
        <taxon>Metazoa</taxon>
        <taxon>Spiralia</taxon>
        <taxon>Gnathifera</taxon>
        <taxon>Rotifera</taxon>
        <taxon>Eurotatoria</taxon>
        <taxon>Bdelloidea</taxon>
        <taxon>Philodinida</taxon>
        <taxon>Philodinidae</taxon>
        <taxon>Rotaria</taxon>
    </lineage>
</organism>
<evidence type="ECO:0000313" key="3">
    <source>
        <dbReference type="Proteomes" id="UP000663873"/>
    </source>
</evidence>
<feature type="region of interest" description="Disordered" evidence="1">
    <location>
        <begin position="20"/>
        <end position="62"/>
    </location>
</feature>
<evidence type="ECO:0000256" key="1">
    <source>
        <dbReference type="SAM" id="MobiDB-lite"/>
    </source>
</evidence>
<dbReference type="Proteomes" id="UP000663873">
    <property type="component" value="Unassembled WGS sequence"/>
</dbReference>
<keyword evidence="3" id="KW-1185">Reference proteome</keyword>